<comment type="caution">
    <text evidence="3">The sequence shown here is derived from an EMBL/GenBank/DDBJ whole genome shotgun (WGS) entry which is preliminary data.</text>
</comment>
<evidence type="ECO:0000313" key="4">
    <source>
        <dbReference type="Proteomes" id="UP001215598"/>
    </source>
</evidence>
<reference evidence="3" key="1">
    <citation type="submission" date="2023-03" db="EMBL/GenBank/DDBJ databases">
        <title>Massive genome expansion in bonnet fungi (Mycena s.s.) driven by repeated elements and novel gene families across ecological guilds.</title>
        <authorList>
            <consortium name="Lawrence Berkeley National Laboratory"/>
            <person name="Harder C.B."/>
            <person name="Miyauchi S."/>
            <person name="Viragh M."/>
            <person name="Kuo A."/>
            <person name="Thoen E."/>
            <person name="Andreopoulos B."/>
            <person name="Lu D."/>
            <person name="Skrede I."/>
            <person name="Drula E."/>
            <person name="Henrissat B."/>
            <person name="Morin E."/>
            <person name="Kohler A."/>
            <person name="Barry K."/>
            <person name="LaButti K."/>
            <person name="Morin E."/>
            <person name="Salamov A."/>
            <person name="Lipzen A."/>
            <person name="Mereny Z."/>
            <person name="Hegedus B."/>
            <person name="Baldrian P."/>
            <person name="Stursova M."/>
            <person name="Weitz H."/>
            <person name="Taylor A."/>
            <person name="Grigoriev I.V."/>
            <person name="Nagy L.G."/>
            <person name="Martin F."/>
            <person name="Kauserud H."/>
        </authorList>
    </citation>
    <scope>NUCLEOTIDE SEQUENCE</scope>
    <source>
        <strain evidence="3">CBHHK182m</strain>
    </source>
</reference>
<sequence>MDPNLLSALQSLIPLLVGGGQASGNTGQAAAPPLPVGAYTSNRPQSRPQAIPSSSSGHPNPNTSLPTPNILQPILGSASLGVSMSANSNQPRRRQASGSVAALSRSQISQANNGRLTAIDNHFPSTQSLTCRTRTRGRAQPPPALTPKLPNTNLHLVQFLYDSQLAFLEEHNLCFLYRLPEDTTVVSLIATVVAAMESSASKWKFSRGAALLLHHLRPHESLHLQLLGLVNKGIGRPSDGTVLSLFHPGRGEHRNPNPNHLLAIFFKPKSHKKMQNRTKNAQIRHKTEKTTEFGSNMPKCPNVQLLEHHNPNPSHLLTLVLYLKIQSIAFVIRHVIFPTGSESAAKWNLLFVVFASTELTV</sequence>
<accession>A0AAD7MT82</accession>
<proteinExistence type="predicted"/>
<evidence type="ECO:0000256" key="2">
    <source>
        <dbReference type="SAM" id="SignalP"/>
    </source>
</evidence>
<dbReference type="EMBL" id="JARKIB010000151">
    <property type="protein sequence ID" value="KAJ7731661.1"/>
    <property type="molecule type" value="Genomic_DNA"/>
</dbReference>
<dbReference type="AlphaFoldDB" id="A0AAD7MT82"/>
<feature type="region of interest" description="Disordered" evidence="1">
    <location>
        <begin position="23"/>
        <end position="104"/>
    </location>
</feature>
<gene>
    <name evidence="3" type="ORF">B0H16DRAFT_1469036</name>
</gene>
<dbReference type="Proteomes" id="UP001215598">
    <property type="component" value="Unassembled WGS sequence"/>
</dbReference>
<organism evidence="3 4">
    <name type="scientific">Mycena metata</name>
    <dbReference type="NCBI Taxonomy" id="1033252"/>
    <lineage>
        <taxon>Eukaryota</taxon>
        <taxon>Fungi</taxon>
        <taxon>Dikarya</taxon>
        <taxon>Basidiomycota</taxon>
        <taxon>Agaricomycotina</taxon>
        <taxon>Agaricomycetes</taxon>
        <taxon>Agaricomycetidae</taxon>
        <taxon>Agaricales</taxon>
        <taxon>Marasmiineae</taxon>
        <taxon>Mycenaceae</taxon>
        <taxon>Mycena</taxon>
    </lineage>
</organism>
<evidence type="ECO:0000313" key="3">
    <source>
        <dbReference type="EMBL" id="KAJ7731661.1"/>
    </source>
</evidence>
<feature type="compositionally biased region" description="Polar residues" evidence="1">
    <location>
        <begin position="39"/>
        <end position="70"/>
    </location>
</feature>
<feature type="signal peptide" evidence="2">
    <location>
        <begin position="1"/>
        <end position="22"/>
    </location>
</feature>
<protein>
    <submittedName>
        <fullName evidence="3">Uncharacterized protein</fullName>
    </submittedName>
</protein>
<feature type="compositionally biased region" description="Polar residues" evidence="1">
    <location>
        <begin position="80"/>
        <end position="90"/>
    </location>
</feature>
<evidence type="ECO:0000256" key="1">
    <source>
        <dbReference type="SAM" id="MobiDB-lite"/>
    </source>
</evidence>
<keyword evidence="4" id="KW-1185">Reference proteome</keyword>
<keyword evidence="2" id="KW-0732">Signal</keyword>
<feature type="chain" id="PRO_5042289701" evidence="2">
    <location>
        <begin position="23"/>
        <end position="361"/>
    </location>
</feature>
<name>A0AAD7MT82_9AGAR</name>